<feature type="transmembrane region" description="Helical" evidence="1">
    <location>
        <begin position="57"/>
        <end position="78"/>
    </location>
</feature>
<proteinExistence type="predicted"/>
<dbReference type="EMBL" id="JABBWE010000048">
    <property type="protein sequence ID" value="KAG1790620.1"/>
    <property type="molecule type" value="Genomic_DNA"/>
</dbReference>
<feature type="transmembrane region" description="Helical" evidence="1">
    <location>
        <begin position="98"/>
        <end position="115"/>
    </location>
</feature>
<evidence type="ECO:0000313" key="2">
    <source>
        <dbReference type="EMBL" id="KAG1790620.1"/>
    </source>
</evidence>
<gene>
    <name evidence="2" type="ORF">HD556DRAFT_682706</name>
</gene>
<dbReference type="OrthoDB" id="2657206at2759"/>
<reference evidence="2" key="1">
    <citation type="journal article" date="2020" name="New Phytol.">
        <title>Comparative genomics reveals dynamic genome evolution in host specialist ectomycorrhizal fungi.</title>
        <authorList>
            <person name="Lofgren L.A."/>
            <person name="Nguyen N.H."/>
            <person name="Vilgalys R."/>
            <person name="Ruytinx J."/>
            <person name="Liao H.L."/>
            <person name="Branco S."/>
            <person name="Kuo A."/>
            <person name="LaButti K."/>
            <person name="Lipzen A."/>
            <person name="Andreopoulos W."/>
            <person name="Pangilinan J."/>
            <person name="Riley R."/>
            <person name="Hundley H."/>
            <person name="Na H."/>
            <person name="Barry K."/>
            <person name="Grigoriev I.V."/>
            <person name="Stajich J.E."/>
            <person name="Kennedy P.G."/>
        </authorList>
    </citation>
    <scope>NUCLEOTIDE SEQUENCE</scope>
    <source>
        <strain evidence="2">S12</strain>
    </source>
</reference>
<comment type="caution">
    <text evidence="2">The sequence shown here is derived from an EMBL/GenBank/DDBJ whole genome shotgun (WGS) entry which is preliminary data.</text>
</comment>
<keyword evidence="1" id="KW-0472">Membrane</keyword>
<dbReference type="AlphaFoldDB" id="A0A9P7AKZ5"/>
<evidence type="ECO:0000313" key="3">
    <source>
        <dbReference type="Proteomes" id="UP000719766"/>
    </source>
</evidence>
<accession>A0A9P7AKZ5</accession>
<sequence>MIIKYGFSPHPPVYAPHLCLLLCARSVAVTLLSDLVRISLAVCRTRFVDSRKCTSTHLDTPLFIVACSVLACIMLFYWSALCSFRATRTYPLQLHPRITIIMLPALFTTITRTYFPYTVVSSDAFLITYFPLEFLEW</sequence>
<evidence type="ECO:0000256" key="1">
    <source>
        <dbReference type="SAM" id="Phobius"/>
    </source>
</evidence>
<name>A0A9P7AKZ5_9AGAM</name>
<dbReference type="GeneID" id="64605062"/>
<dbReference type="Proteomes" id="UP000719766">
    <property type="component" value="Unassembled WGS sequence"/>
</dbReference>
<dbReference type="RefSeq" id="XP_041157574.1">
    <property type="nucleotide sequence ID" value="XM_041311298.1"/>
</dbReference>
<protein>
    <submittedName>
        <fullName evidence="2">Uncharacterized protein</fullName>
    </submittedName>
</protein>
<keyword evidence="1" id="KW-0812">Transmembrane</keyword>
<keyword evidence="1" id="KW-1133">Transmembrane helix</keyword>
<keyword evidence="3" id="KW-1185">Reference proteome</keyword>
<organism evidence="2 3">
    <name type="scientific">Suillus plorans</name>
    <dbReference type="NCBI Taxonomy" id="116603"/>
    <lineage>
        <taxon>Eukaryota</taxon>
        <taxon>Fungi</taxon>
        <taxon>Dikarya</taxon>
        <taxon>Basidiomycota</taxon>
        <taxon>Agaricomycotina</taxon>
        <taxon>Agaricomycetes</taxon>
        <taxon>Agaricomycetidae</taxon>
        <taxon>Boletales</taxon>
        <taxon>Suillineae</taxon>
        <taxon>Suillaceae</taxon>
        <taxon>Suillus</taxon>
    </lineage>
</organism>